<dbReference type="SUPFAM" id="SSF74653">
    <property type="entry name" value="TolA/TonB C-terminal domain"/>
    <property type="match status" value="1"/>
</dbReference>
<keyword evidence="1" id="KW-0175">Coiled coil</keyword>
<name>D7DMU2_METV0</name>
<dbReference type="Pfam" id="PF13103">
    <property type="entry name" value="TonB_2"/>
    <property type="match status" value="1"/>
</dbReference>
<keyword evidence="5" id="KW-1185">Reference proteome</keyword>
<feature type="coiled-coil region" evidence="1">
    <location>
        <begin position="102"/>
        <end position="129"/>
    </location>
</feature>
<protein>
    <submittedName>
        <fullName evidence="4">Protein TolA</fullName>
    </submittedName>
</protein>
<keyword evidence="3" id="KW-0812">Transmembrane</keyword>
<dbReference type="RefSeq" id="WP_013149176.1">
    <property type="nucleotide sequence ID" value="NC_014207.1"/>
</dbReference>
<gene>
    <name evidence="4" type="ordered locus">M301_2509</name>
</gene>
<dbReference type="eggNOG" id="COG3064">
    <property type="taxonomic scope" value="Bacteria"/>
</dbReference>
<dbReference type="KEGG" id="meh:M301_2509"/>
<dbReference type="EMBL" id="CP002056">
    <property type="protein sequence ID" value="ADI30869.1"/>
    <property type="molecule type" value="Genomic_DNA"/>
</dbReference>
<dbReference type="HOGENOM" id="CLU_061525_0_0_4"/>
<evidence type="ECO:0000256" key="1">
    <source>
        <dbReference type="SAM" id="Coils"/>
    </source>
</evidence>
<keyword evidence="3" id="KW-1133">Transmembrane helix</keyword>
<organism evidence="4 5">
    <name type="scientific">Methylotenera versatilis (strain 301)</name>
    <dbReference type="NCBI Taxonomy" id="666681"/>
    <lineage>
        <taxon>Bacteria</taxon>
        <taxon>Pseudomonadati</taxon>
        <taxon>Pseudomonadota</taxon>
        <taxon>Betaproteobacteria</taxon>
        <taxon>Nitrosomonadales</taxon>
        <taxon>Methylophilaceae</taxon>
        <taxon>Methylotenera</taxon>
    </lineage>
</organism>
<dbReference type="AlphaFoldDB" id="D7DMU2"/>
<evidence type="ECO:0000256" key="3">
    <source>
        <dbReference type="SAM" id="Phobius"/>
    </source>
</evidence>
<feature type="transmembrane region" description="Helical" evidence="3">
    <location>
        <begin position="12"/>
        <end position="34"/>
    </location>
</feature>
<dbReference type="Proteomes" id="UP000000383">
    <property type="component" value="Chromosome"/>
</dbReference>
<evidence type="ECO:0000313" key="5">
    <source>
        <dbReference type="Proteomes" id="UP000000383"/>
    </source>
</evidence>
<feature type="region of interest" description="Disordered" evidence="2">
    <location>
        <begin position="67"/>
        <end position="95"/>
    </location>
</feature>
<feature type="compositionally biased region" description="Basic and acidic residues" evidence="2">
    <location>
        <begin position="68"/>
        <end position="94"/>
    </location>
</feature>
<reference evidence="5" key="1">
    <citation type="submission" date="2010-05" db="EMBL/GenBank/DDBJ databases">
        <title>Complete sequence of Methylotenera sp. 301.</title>
        <authorList>
            <person name="Lucas S."/>
            <person name="Copeland A."/>
            <person name="Lapidus A."/>
            <person name="Cheng J.-F."/>
            <person name="Bruce D."/>
            <person name="Goodwin L."/>
            <person name="Pitluck S."/>
            <person name="Clum A."/>
            <person name="Land M."/>
            <person name="Hauser L."/>
            <person name="Kyrpides N."/>
            <person name="Ivanova N."/>
            <person name="Chistoservova L."/>
            <person name="Kalyuzhnaya M."/>
            <person name="Woyke T."/>
        </authorList>
    </citation>
    <scope>NUCLEOTIDE SEQUENCE [LARGE SCALE GENOMIC DNA]</scope>
    <source>
        <strain evidence="5">301</strain>
    </source>
</reference>
<reference evidence="4 5" key="2">
    <citation type="journal article" date="2011" name="J. Bacteriol.">
        <title>Genomes of three methylotrophs from a single niche uncover genetic and metabolic divergence of Methylophilaceae.</title>
        <authorList>
            <person name="Lapidus A."/>
            <person name="Clum A."/>
            <person name="Labutti K."/>
            <person name="Kaluzhnaya M.G."/>
            <person name="Lim S."/>
            <person name="Beck D.A."/>
            <person name="Glavina Del Rio T."/>
            <person name="Nolan M."/>
            <person name="Mavromatis K."/>
            <person name="Huntemann M."/>
            <person name="Lucas S."/>
            <person name="Lidstrom M.E."/>
            <person name="Ivanova N."/>
            <person name="Chistoserdova L."/>
        </authorList>
    </citation>
    <scope>NUCLEOTIDE SEQUENCE [LARGE SCALE GENOMIC DNA]</scope>
    <source>
        <strain evidence="4 5">301</strain>
    </source>
</reference>
<dbReference type="STRING" id="666681.M301_2509"/>
<sequence length="275" mass="30069">MIRTYEKEVSWKAGGLAIAVHLALLGALLISFNWKAAHTTLNVTEVELWDSIPNQAVPAPVVQPEPKPIVKEEIKPEPKPEPKPIVEEKPKEEPQVDITLEKKKKALELKKAEDQLKKEKALEQKKQLDALKLEALKDDAKPAVKVSKPNDALKKLQQEALAEEKTAGEQQALSSKASANAGVVGEFKNKIQSKIKGNVTKALCGEGNPELRFDISLLPTGELSGSPKLVKSSGSAACDEAVERAIMASEPLPLPTDPTLFSQFRNLNLKFRPND</sequence>
<evidence type="ECO:0000313" key="4">
    <source>
        <dbReference type="EMBL" id="ADI30869.1"/>
    </source>
</evidence>
<keyword evidence="3" id="KW-0472">Membrane</keyword>
<dbReference type="Gene3D" id="3.30.1150.10">
    <property type="match status" value="1"/>
</dbReference>
<accession>D7DMU2</accession>
<dbReference type="OrthoDB" id="5298892at2"/>
<evidence type="ECO:0000256" key="2">
    <source>
        <dbReference type="SAM" id="MobiDB-lite"/>
    </source>
</evidence>
<proteinExistence type="predicted"/>